<keyword evidence="4" id="KW-0175">Coiled coil</keyword>
<evidence type="ECO:0000256" key="2">
    <source>
        <dbReference type="ARBA" id="ARBA00023239"/>
    </source>
</evidence>
<dbReference type="NCBIfam" id="NF043068">
    <property type="entry name" value="glycl_HYPD"/>
    <property type="match status" value="1"/>
</dbReference>
<dbReference type="Pfam" id="PF02901">
    <property type="entry name" value="PFL-like"/>
    <property type="match status" value="1"/>
</dbReference>
<dbReference type="AlphaFoldDB" id="A0A5K7ZNZ2"/>
<dbReference type="InterPro" id="IPR004184">
    <property type="entry name" value="PFL_dom"/>
</dbReference>
<dbReference type="EMBL" id="AP021875">
    <property type="protein sequence ID" value="BBO78037.1"/>
    <property type="molecule type" value="Genomic_DNA"/>
</dbReference>
<dbReference type="PROSITE" id="PS51554">
    <property type="entry name" value="PFL"/>
    <property type="match status" value="1"/>
</dbReference>
<dbReference type="InterPro" id="IPR051215">
    <property type="entry name" value="GRE"/>
</dbReference>
<dbReference type="PANTHER" id="PTHR43641:SF2">
    <property type="entry name" value="DEHYDRATASE YBIW-RELATED"/>
    <property type="match status" value="1"/>
</dbReference>
<dbReference type="InterPro" id="IPR001150">
    <property type="entry name" value="Gly_radical"/>
</dbReference>
<dbReference type="InterPro" id="IPR050012">
    <property type="entry name" value="Glycl_HYPD"/>
</dbReference>
<dbReference type="GO" id="GO:0005829">
    <property type="term" value="C:cytosol"/>
    <property type="evidence" value="ECO:0007669"/>
    <property type="project" value="TreeGrafter"/>
</dbReference>
<dbReference type="SUPFAM" id="SSF51998">
    <property type="entry name" value="PFL-like glycyl radical enzymes"/>
    <property type="match status" value="1"/>
</dbReference>
<reference evidence="7 8" key="1">
    <citation type="submission" date="2019-11" db="EMBL/GenBank/DDBJ databases">
        <title>Comparative genomics of hydrocarbon-degrading Desulfosarcina strains.</title>
        <authorList>
            <person name="Watanabe M."/>
            <person name="Kojima H."/>
            <person name="Fukui M."/>
        </authorList>
    </citation>
    <scope>NUCLEOTIDE SEQUENCE [LARGE SCALE GENOMIC DNA]</scope>
    <source>
        <strain evidence="7 8">PP31</strain>
    </source>
</reference>
<evidence type="ECO:0000259" key="6">
    <source>
        <dbReference type="PROSITE" id="PS51554"/>
    </source>
</evidence>
<feature type="modified residue" description="Glycine radical" evidence="3">
    <location>
        <position position="762"/>
    </location>
</feature>
<dbReference type="PROSITE" id="PS51149">
    <property type="entry name" value="GLY_RADICAL_2"/>
    <property type="match status" value="1"/>
</dbReference>
<accession>A0A5K7ZNZ2</accession>
<dbReference type="PANTHER" id="PTHR43641">
    <property type="entry name" value="FORMATE ACETYLTRANSFERASE 3-RELATED"/>
    <property type="match status" value="1"/>
</dbReference>
<dbReference type="CDD" id="cd01677">
    <property type="entry name" value="PFL2_DhaB_BssA"/>
    <property type="match status" value="1"/>
</dbReference>
<keyword evidence="1 3" id="KW-0556">Organic radical</keyword>
<dbReference type="RefSeq" id="WP_155306712.1">
    <property type="nucleotide sequence ID" value="NZ_AP021875.1"/>
</dbReference>
<organism evidence="7 8">
    <name type="scientific">Desulfosarcina widdelii</name>
    <dbReference type="NCBI Taxonomy" id="947919"/>
    <lineage>
        <taxon>Bacteria</taxon>
        <taxon>Pseudomonadati</taxon>
        <taxon>Thermodesulfobacteriota</taxon>
        <taxon>Desulfobacteria</taxon>
        <taxon>Desulfobacterales</taxon>
        <taxon>Desulfosarcinaceae</taxon>
        <taxon>Desulfosarcina</taxon>
    </lineage>
</organism>
<evidence type="ECO:0000313" key="7">
    <source>
        <dbReference type="EMBL" id="BBO78037.1"/>
    </source>
</evidence>
<dbReference type="GO" id="GO:0016835">
    <property type="term" value="F:carbon-oxygen lyase activity"/>
    <property type="evidence" value="ECO:0007669"/>
    <property type="project" value="InterPro"/>
</dbReference>
<keyword evidence="8" id="KW-1185">Reference proteome</keyword>
<protein>
    <submittedName>
        <fullName evidence="7">Glycyl radical enzyme</fullName>
    </submittedName>
</protein>
<evidence type="ECO:0000313" key="8">
    <source>
        <dbReference type="Proteomes" id="UP000427769"/>
    </source>
</evidence>
<feature type="domain" description="PFL" evidence="6">
    <location>
        <begin position="3"/>
        <end position="660"/>
    </location>
</feature>
<dbReference type="Gene3D" id="3.20.70.20">
    <property type="match status" value="1"/>
</dbReference>
<name>A0A5K7ZNZ2_9BACT</name>
<dbReference type="NCBIfam" id="TIGR01774">
    <property type="entry name" value="PFL2-3"/>
    <property type="match status" value="1"/>
</dbReference>
<evidence type="ECO:0000259" key="5">
    <source>
        <dbReference type="PROSITE" id="PS51149"/>
    </source>
</evidence>
<gene>
    <name evidence="7" type="ORF">DSCW_54540</name>
</gene>
<dbReference type="InterPro" id="IPR010098">
    <property type="entry name" value="PFL2/GDeHydtase_fam"/>
</dbReference>
<dbReference type="Pfam" id="PF01228">
    <property type="entry name" value="Gly_radical"/>
    <property type="match status" value="1"/>
</dbReference>
<evidence type="ECO:0000256" key="4">
    <source>
        <dbReference type="SAM" id="Coils"/>
    </source>
</evidence>
<dbReference type="Proteomes" id="UP000427769">
    <property type="component" value="Chromosome"/>
</dbReference>
<proteinExistence type="predicted"/>
<dbReference type="OrthoDB" id="9803969at2"/>
<evidence type="ECO:0000256" key="3">
    <source>
        <dbReference type="PROSITE-ProRule" id="PRU00493"/>
    </source>
</evidence>
<keyword evidence="2" id="KW-0456">Lyase</keyword>
<feature type="domain" description="Glycine radical" evidence="5">
    <location>
        <begin position="667"/>
        <end position="787"/>
    </location>
</feature>
<sequence>MNERIHRLRSRSLKAVPSLSDERARLLTDFYKSGVARTAPVPIQRAMAFAHIMENKAICIDPDELIVGERGPAPKATPTYPEVCVHSLEDLEIIAGREKVAFAVDDSVRDVYRDEIIPFWQGHSIRETLFAQLPEEWQAAYHAGIFTEFQEQRSPGHTACGSKIYHKGMLDLKAEIEATIQALDFFNDPEAMEKKNQLEAMAVAADGMIAFARRHAEALEKMAEDEADEQRRAELAQMAAICRQVPAHAPRTFWEALQTYWFVHVGVITELNPWDAFNPGRLDQHLYPFYRKDLEKGRLTETQAKELLCAFWIKFNNHPAPPKTGVTAKESNTYVDFALINVGGVTAGGNDAVNELSYLILDVIEEMRLLQPSSMVQLSKKNPDRFIKRALKIVRTGFGQPSIFNSDAIVQELVRQGKSLADAREGGASGCVEAGAFGREAYFLTGYFNLPKLLELALHNGVDPRTGWQLGPATGDPREFVDFDALLTAWSRQLDHFIDIKIRGNNMIEQINARRMPVPFLSLCIDDCIANGRDYNAGGARYNTTYIQGVGLGSVTDALAALKTHVFERQTVSMDDFLGVLDADFDGHDAFRRELLDNTPKYGNDDDAADAILQMVFEAYYRAVDGRPNTRGGVHRVNLLPTTCHVYFGSVIGALPDGRRAGSPLSEGISPVQGADRNGPTAVVRSAAKIDHLRTGGTLLNQKFLPQVLADDPGITKLAQMVRTYFRMDGHHIQFNVVDRKTLEQAKQYPDDYRDLIVRVAGYSDYFVDLTAELQDEIIRRTVHEEM</sequence>
<evidence type="ECO:0000256" key="1">
    <source>
        <dbReference type="ARBA" id="ARBA00022818"/>
    </source>
</evidence>
<dbReference type="KEGG" id="dwd:DSCW_54540"/>
<feature type="coiled-coil region" evidence="4">
    <location>
        <begin position="209"/>
        <end position="236"/>
    </location>
</feature>